<proteinExistence type="predicted"/>
<feature type="transmembrane region" description="Helical" evidence="1">
    <location>
        <begin position="42"/>
        <end position="60"/>
    </location>
</feature>
<dbReference type="InterPro" id="IPR009936">
    <property type="entry name" value="DUF1468"/>
</dbReference>
<keyword evidence="1" id="KW-0472">Membrane</keyword>
<protein>
    <submittedName>
        <fullName evidence="3">Tripartite tricarboxylate transporter TctB family protein</fullName>
    </submittedName>
</protein>
<dbReference type="EMBL" id="JBHTAX010000004">
    <property type="protein sequence ID" value="MFC7192212.1"/>
    <property type="molecule type" value="Genomic_DNA"/>
</dbReference>
<dbReference type="Proteomes" id="UP001596417">
    <property type="component" value="Unassembled WGS sequence"/>
</dbReference>
<evidence type="ECO:0000256" key="1">
    <source>
        <dbReference type="SAM" id="Phobius"/>
    </source>
</evidence>
<dbReference type="RefSeq" id="WP_264556284.1">
    <property type="nucleotide sequence ID" value="NZ_CP109980.1"/>
</dbReference>
<evidence type="ECO:0000259" key="2">
    <source>
        <dbReference type="Pfam" id="PF07331"/>
    </source>
</evidence>
<feature type="transmembrane region" description="Helical" evidence="1">
    <location>
        <begin position="117"/>
        <end position="138"/>
    </location>
</feature>
<evidence type="ECO:0000313" key="3">
    <source>
        <dbReference type="EMBL" id="MFC7192212.1"/>
    </source>
</evidence>
<feature type="domain" description="DUF1468" evidence="2">
    <location>
        <begin position="11"/>
        <end position="147"/>
    </location>
</feature>
<accession>A0ABD5YWA2</accession>
<dbReference type="AlphaFoldDB" id="A0ABD5YWA2"/>
<gene>
    <name evidence="3" type="ORF">ACFQL7_21930</name>
</gene>
<dbReference type="GeneID" id="76201880"/>
<comment type="caution">
    <text evidence="3">The sequence shown here is derived from an EMBL/GenBank/DDBJ whole genome shotgun (WGS) entry which is preliminary data.</text>
</comment>
<keyword evidence="4" id="KW-1185">Reference proteome</keyword>
<evidence type="ECO:0000313" key="4">
    <source>
        <dbReference type="Proteomes" id="UP001596417"/>
    </source>
</evidence>
<keyword evidence="1" id="KW-0812">Transmembrane</keyword>
<feature type="transmembrane region" description="Helical" evidence="1">
    <location>
        <begin position="12"/>
        <end position="30"/>
    </location>
</feature>
<reference evidence="3 4" key="1">
    <citation type="journal article" date="2019" name="Int. J. Syst. Evol. Microbiol.">
        <title>The Global Catalogue of Microorganisms (GCM) 10K type strain sequencing project: providing services to taxonomists for standard genome sequencing and annotation.</title>
        <authorList>
            <consortium name="The Broad Institute Genomics Platform"/>
            <consortium name="The Broad Institute Genome Sequencing Center for Infectious Disease"/>
            <person name="Wu L."/>
            <person name="Ma J."/>
        </authorList>
    </citation>
    <scope>NUCLEOTIDE SEQUENCE [LARGE SCALE GENOMIC DNA]</scope>
    <source>
        <strain evidence="3 4">RDMS1</strain>
    </source>
</reference>
<dbReference type="Pfam" id="PF07331">
    <property type="entry name" value="TctB"/>
    <property type="match status" value="1"/>
</dbReference>
<name>A0ABD5YWA2_9EURY</name>
<organism evidence="3 4">
    <name type="scientific">Halocatena marina</name>
    <dbReference type="NCBI Taxonomy" id="2934937"/>
    <lineage>
        <taxon>Archaea</taxon>
        <taxon>Methanobacteriati</taxon>
        <taxon>Methanobacteriota</taxon>
        <taxon>Stenosarchaea group</taxon>
        <taxon>Halobacteria</taxon>
        <taxon>Halobacteriales</taxon>
        <taxon>Natronomonadaceae</taxon>
        <taxon>Halocatena</taxon>
    </lineage>
</organism>
<keyword evidence="1" id="KW-1133">Transmembrane helix</keyword>
<feature type="transmembrane region" description="Helical" evidence="1">
    <location>
        <begin position="81"/>
        <end position="111"/>
    </location>
</feature>
<sequence>MTAKLTRTDEIAAVLLILFSLGVYLASKPFPSGPTNAPGAGFFPQLIAAGISILAVIQFVKSVLDDANTSYSVTLTGISRVVIPIMLSAAFVLTMPLFGFLVGSMVFLIALMRYSGAQSYLTIVPVSIAVSLVLHYIFVEFLHVPLPESGILPISRLLPSLALVVGGIS</sequence>